<sequence length="252" mass="29075">MSRPLVSLKNFENWNIFSGLCIRRPVVIAPELTPLEKQVASLYKKMEFERSHLSAHELRHEVETKNISNALSKGVSTNTQESLITARETELMWELDAEKYRPAERLTDNDRTGNLKSAWRVLDKQLYLLVQSSKNISGVWNLPIAPVCNGRNLRQIAGSLASSLLPSRAKWCIIGNAPVGVWLTQDRNKENTGIQVYFFNVYVDRHWLGDDLTLNNNEFNVEDFVWVPRIDFKKFIKHNNLLKTIKSFAIEY</sequence>
<dbReference type="InterPro" id="IPR040008">
    <property type="entry name" value="Ribosomal_mL46"/>
</dbReference>
<reference evidence="2" key="2">
    <citation type="submission" date="2009-03" db="EMBL/GenBank/DDBJ databases">
        <authorList>
            <person name="Gang L."/>
        </authorList>
    </citation>
    <scope>NUCLEOTIDE SEQUENCE</scope>
    <source>
        <strain evidence="2">Anhui</strain>
    </source>
</reference>
<evidence type="ECO:0000259" key="1">
    <source>
        <dbReference type="Pfam" id="PF11788"/>
    </source>
</evidence>
<protein>
    <submittedName>
        <fullName evidence="2">39S ribosomal protein L46, mitochondrial</fullName>
    </submittedName>
</protein>
<dbReference type="Pfam" id="PF11788">
    <property type="entry name" value="MRP-L46"/>
    <property type="match status" value="1"/>
</dbReference>
<evidence type="ECO:0000313" key="2">
    <source>
        <dbReference type="EMBL" id="CAX69830.1"/>
    </source>
</evidence>
<dbReference type="PANTHER" id="PTHR13124">
    <property type="entry name" value="39S RIBOSOMAL PROTEIN L46, MITOCHONDRIAL PRECURSOR-RELATED"/>
    <property type="match status" value="1"/>
</dbReference>
<proteinExistence type="evidence at transcript level"/>
<keyword evidence="2" id="KW-0687">Ribonucleoprotein</keyword>
<dbReference type="GO" id="GO:0005762">
    <property type="term" value="C:mitochondrial large ribosomal subunit"/>
    <property type="evidence" value="ECO:0007669"/>
    <property type="project" value="TreeGrafter"/>
</dbReference>
<name>C1L552_SCHJA</name>
<accession>C1L552</accession>
<keyword evidence="2" id="KW-0689">Ribosomal protein</keyword>
<dbReference type="Gene3D" id="3.90.79.10">
    <property type="entry name" value="Nucleoside Triphosphate Pyrophosphohydrolase"/>
    <property type="match status" value="1"/>
</dbReference>
<organism evidence="2">
    <name type="scientific">Schistosoma japonicum</name>
    <name type="common">Blood fluke</name>
    <dbReference type="NCBI Taxonomy" id="6182"/>
    <lineage>
        <taxon>Eukaryota</taxon>
        <taxon>Metazoa</taxon>
        <taxon>Spiralia</taxon>
        <taxon>Lophotrochozoa</taxon>
        <taxon>Platyhelminthes</taxon>
        <taxon>Trematoda</taxon>
        <taxon>Digenea</taxon>
        <taxon>Strigeidida</taxon>
        <taxon>Schistosomatoidea</taxon>
        <taxon>Schistosomatidae</taxon>
        <taxon>Schistosoma</taxon>
    </lineage>
</organism>
<dbReference type="PANTHER" id="PTHR13124:SF12">
    <property type="entry name" value="LARGE RIBOSOMAL SUBUNIT PROTEIN ML46"/>
    <property type="match status" value="1"/>
</dbReference>
<reference evidence="2" key="1">
    <citation type="journal article" date="2009" name="Nature">
        <title>The Schistosoma japonicum genome reveals features of host-parasite interplay.</title>
        <authorList>
            <person name="Liu F."/>
            <person name="Zhou Y."/>
            <person name="Wang Z.Q."/>
            <person name="Lu G."/>
            <person name="Zheng H."/>
            <person name="Brindley P.J."/>
            <person name="McManus D.P."/>
            <person name="Blair D."/>
            <person name="Zhang Q.H."/>
            <person name="Zhong Y."/>
            <person name="Wang S."/>
            <person name="Han Z.G."/>
            <person name="Chen Z."/>
        </authorList>
    </citation>
    <scope>NUCLEOTIDE SEQUENCE</scope>
    <source>
        <strain evidence="2">Anhui</strain>
    </source>
</reference>
<dbReference type="InterPro" id="IPR021757">
    <property type="entry name" value="Ribosomal_mL46_N"/>
</dbReference>
<dbReference type="AlphaFoldDB" id="C1L552"/>
<dbReference type="EMBL" id="FN314097">
    <property type="protein sequence ID" value="CAX69830.1"/>
    <property type="molecule type" value="mRNA"/>
</dbReference>
<dbReference type="GO" id="GO:0003735">
    <property type="term" value="F:structural constituent of ribosome"/>
    <property type="evidence" value="ECO:0007669"/>
    <property type="project" value="InterPro"/>
</dbReference>
<feature type="domain" description="Large ribosomal subunit protein mL46 N-terminal" evidence="1">
    <location>
        <begin position="14"/>
        <end position="110"/>
    </location>
</feature>